<evidence type="ECO:0000256" key="3">
    <source>
        <dbReference type="ARBA" id="ARBA00022825"/>
    </source>
</evidence>
<gene>
    <name evidence="7" type="ORF">SFRICE_022855</name>
</gene>
<feature type="compositionally biased region" description="Acidic residues" evidence="5">
    <location>
        <begin position="662"/>
        <end position="686"/>
    </location>
</feature>
<feature type="compositionally biased region" description="Basic and acidic residues" evidence="5">
    <location>
        <begin position="716"/>
        <end position="737"/>
    </location>
</feature>
<reference evidence="7" key="1">
    <citation type="submission" date="2016-07" db="EMBL/GenBank/DDBJ databases">
        <authorList>
            <person name="Bretaudeau A."/>
        </authorList>
    </citation>
    <scope>NUCLEOTIDE SEQUENCE</scope>
    <source>
        <strain evidence="7">Rice</strain>
        <tissue evidence="7">Whole body</tissue>
    </source>
</reference>
<evidence type="ECO:0000256" key="2">
    <source>
        <dbReference type="ARBA" id="ARBA00022801"/>
    </source>
</evidence>
<dbReference type="InterPro" id="IPR050430">
    <property type="entry name" value="Peptidase_S1"/>
</dbReference>
<dbReference type="Pfam" id="PF00089">
    <property type="entry name" value="Trypsin"/>
    <property type="match status" value="1"/>
</dbReference>
<dbReference type="PANTHER" id="PTHR24276:SF91">
    <property type="entry name" value="AT26814P-RELATED"/>
    <property type="match status" value="1"/>
</dbReference>
<keyword evidence="1" id="KW-0645">Protease</keyword>
<feature type="region of interest" description="Disordered" evidence="5">
    <location>
        <begin position="641"/>
        <end position="819"/>
    </location>
</feature>
<dbReference type="InterPro" id="IPR001254">
    <property type="entry name" value="Trypsin_dom"/>
</dbReference>
<dbReference type="PROSITE" id="PS50240">
    <property type="entry name" value="TRYPSIN_DOM"/>
    <property type="match status" value="1"/>
</dbReference>
<evidence type="ECO:0000259" key="6">
    <source>
        <dbReference type="PROSITE" id="PS50240"/>
    </source>
</evidence>
<evidence type="ECO:0000256" key="4">
    <source>
        <dbReference type="ARBA" id="ARBA00023157"/>
    </source>
</evidence>
<feature type="domain" description="Peptidase S1" evidence="6">
    <location>
        <begin position="173"/>
        <end position="414"/>
    </location>
</feature>
<name>A0A2H1X110_SPOFR</name>
<dbReference type="Gene3D" id="2.40.10.10">
    <property type="entry name" value="Trypsin-like serine proteases"/>
    <property type="match status" value="1"/>
</dbReference>
<proteinExistence type="predicted"/>
<keyword evidence="3" id="KW-0720">Serine protease</keyword>
<dbReference type="InterPro" id="IPR043504">
    <property type="entry name" value="Peptidase_S1_PA_chymotrypsin"/>
</dbReference>
<keyword evidence="2" id="KW-0378">Hydrolase</keyword>
<feature type="compositionally biased region" description="Polar residues" evidence="5">
    <location>
        <begin position="799"/>
        <end position="819"/>
    </location>
</feature>
<dbReference type="SMART" id="SM00020">
    <property type="entry name" value="Tryp_SPc"/>
    <property type="match status" value="1"/>
</dbReference>
<dbReference type="EMBL" id="ODYU01012152">
    <property type="protein sequence ID" value="SOQ58304.1"/>
    <property type="molecule type" value="Genomic_DNA"/>
</dbReference>
<dbReference type="GO" id="GO:0006508">
    <property type="term" value="P:proteolysis"/>
    <property type="evidence" value="ECO:0007669"/>
    <property type="project" value="UniProtKB-KW"/>
</dbReference>
<dbReference type="InterPro" id="IPR009003">
    <property type="entry name" value="Peptidase_S1_PA"/>
</dbReference>
<organism evidence="7">
    <name type="scientific">Spodoptera frugiperda</name>
    <name type="common">Fall armyworm</name>
    <dbReference type="NCBI Taxonomy" id="7108"/>
    <lineage>
        <taxon>Eukaryota</taxon>
        <taxon>Metazoa</taxon>
        <taxon>Ecdysozoa</taxon>
        <taxon>Arthropoda</taxon>
        <taxon>Hexapoda</taxon>
        <taxon>Insecta</taxon>
        <taxon>Pterygota</taxon>
        <taxon>Neoptera</taxon>
        <taxon>Endopterygota</taxon>
        <taxon>Lepidoptera</taxon>
        <taxon>Glossata</taxon>
        <taxon>Ditrysia</taxon>
        <taxon>Noctuoidea</taxon>
        <taxon>Noctuidae</taxon>
        <taxon>Amphipyrinae</taxon>
        <taxon>Spodoptera</taxon>
    </lineage>
</organism>
<evidence type="ECO:0000256" key="5">
    <source>
        <dbReference type="SAM" id="MobiDB-lite"/>
    </source>
</evidence>
<dbReference type="GO" id="GO:0004252">
    <property type="term" value="F:serine-type endopeptidase activity"/>
    <property type="evidence" value="ECO:0007669"/>
    <property type="project" value="InterPro"/>
</dbReference>
<dbReference type="CDD" id="cd00190">
    <property type="entry name" value="Tryp_SPc"/>
    <property type="match status" value="1"/>
</dbReference>
<evidence type="ECO:0000313" key="7">
    <source>
        <dbReference type="EMBL" id="SOQ58304.1"/>
    </source>
</evidence>
<evidence type="ECO:0000256" key="1">
    <source>
        <dbReference type="ARBA" id="ARBA00022670"/>
    </source>
</evidence>
<protein>
    <submittedName>
        <fullName evidence="7">SFRICE_022855</fullName>
    </submittedName>
</protein>
<feature type="compositionally biased region" description="Low complexity" evidence="5">
    <location>
        <begin position="756"/>
        <end position="776"/>
    </location>
</feature>
<accession>A0A2H1X110</accession>
<dbReference type="SUPFAM" id="SSF50494">
    <property type="entry name" value="Trypsin-like serine proteases"/>
    <property type="match status" value="1"/>
</dbReference>
<dbReference type="PANTHER" id="PTHR24276">
    <property type="entry name" value="POLYSERASE-RELATED"/>
    <property type="match status" value="1"/>
</dbReference>
<sequence length="854" mass="96908">MELPGEEAVEIVAVESSIRKVTNGIFSALKLEDVKHKTRIKEYSTIHNFFVTITLQDQTNLKEIAALVKVDNVDNKTRHFIAQVNEVLNEDNKSNEAKDDVYVTTHIETFIKKLEYLKDKYGFANNDPNFGINAHILQHLKEDASKNTTQERDDADNNVLSDLDYWQPSGRRIFQGHREKITRFPFVASVQFFNKFQCGGSIIKSDLVITSASCLQLAWNNRFFRENPAFLSVQVGCELYEGGDENISIQEVYFHPDYDPKNLRNNLAIMRLRRVLRFGKRVKKVKKINFDREASPLPHNTDGITIIGWGAKSTTNVIGSVWSNRLSYAVLDFYPLKECQDVYSKDFVTYKNFCAGFFSKGGGACNRDVGGPGVAHGVLVGVVSFGSPNCGAPDSPTVFTKLGYYKKWIEEIMEMETRTGKARTTMKSTRLSFKVEHYLTTPSGYAVEPLTTTDMSNSETYQVTPIPIKSIDALRALNDNNMFKEFITTMFGSEEVKEYLDQFEYETDTDDEEKLNMEAQKVLDMIRINTGTTTVQTTPKTSVAEHFKAPTEASEDYKVGSVRMVTAIENFEELPKLEDSSDSGDSDDLETTPKLFIDYVDVPDSAEKVEEKIAKLIENIDIQELLKSDLGDSSADVAVKNKTGTTPHVQTDKGIEMAPADDTNDSSDDDDDDDTEDLDGEDDNAAPEDLFLHLLDLTQKKTQHNKKQQHQQSLKQSEHPQKRHEHKQDHENKEKHYQQQQQQQPQKQHHQKQKQQKANQQQQHQQKQQKTNQQKPNKAKKHKQKVYQQQQPPTPGLGIQSTSFKDFTFRQNESSPGSILDIFSQSDLLRLLTEVVDDSAKGNATADDNNSGVW</sequence>
<dbReference type="AlphaFoldDB" id="A0A2H1X110"/>
<keyword evidence="4" id="KW-1015">Disulfide bond</keyword>